<dbReference type="Proteomes" id="UP000821865">
    <property type="component" value="Chromosome 6"/>
</dbReference>
<accession>A0ACB8CIP1</accession>
<evidence type="ECO:0000313" key="2">
    <source>
        <dbReference type="Proteomes" id="UP000821865"/>
    </source>
</evidence>
<name>A0ACB8CIP1_DERSI</name>
<sequence length="166" mass="18240">MGETNPDCAPTFHLGGQIDQASVAFYQISGYEEPSTDCDIGTELERHSPPEISTMGSRSRAVVQTDLSMDHMKAVSIENCTVSEACAQTETSMQYLEALHQNSQTVSSKLHALKNKKLEFGEEALRDDDGKVSFCTGLPSFSFLAAVYQLVEPAVRRTPQNDVENF</sequence>
<evidence type="ECO:0000313" key="1">
    <source>
        <dbReference type="EMBL" id="KAH7944765.1"/>
    </source>
</evidence>
<dbReference type="EMBL" id="CM023475">
    <property type="protein sequence ID" value="KAH7944765.1"/>
    <property type="molecule type" value="Genomic_DNA"/>
</dbReference>
<reference evidence="1" key="1">
    <citation type="submission" date="2020-05" db="EMBL/GenBank/DDBJ databases">
        <title>Large-scale comparative analyses of tick genomes elucidate their genetic diversity and vector capacities.</title>
        <authorList>
            <person name="Jia N."/>
            <person name="Wang J."/>
            <person name="Shi W."/>
            <person name="Du L."/>
            <person name="Sun Y."/>
            <person name="Zhan W."/>
            <person name="Jiang J."/>
            <person name="Wang Q."/>
            <person name="Zhang B."/>
            <person name="Ji P."/>
            <person name="Sakyi L.B."/>
            <person name="Cui X."/>
            <person name="Yuan T."/>
            <person name="Jiang B."/>
            <person name="Yang W."/>
            <person name="Lam T.T.-Y."/>
            <person name="Chang Q."/>
            <person name="Ding S."/>
            <person name="Wang X."/>
            <person name="Zhu J."/>
            <person name="Ruan X."/>
            <person name="Zhao L."/>
            <person name="Wei J."/>
            <person name="Que T."/>
            <person name="Du C."/>
            <person name="Cheng J."/>
            <person name="Dai P."/>
            <person name="Han X."/>
            <person name="Huang E."/>
            <person name="Gao Y."/>
            <person name="Liu J."/>
            <person name="Shao H."/>
            <person name="Ye R."/>
            <person name="Li L."/>
            <person name="Wei W."/>
            <person name="Wang X."/>
            <person name="Wang C."/>
            <person name="Yang T."/>
            <person name="Huo Q."/>
            <person name="Li W."/>
            <person name="Guo W."/>
            <person name="Chen H."/>
            <person name="Zhou L."/>
            <person name="Ni X."/>
            <person name="Tian J."/>
            <person name="Zhou Y."/>
            <person name="Sheng Y."/>
            <person name="Liu T."/>
            <person name="Pan Y."/>
            <person name="Xia L."/>
            <person name="Li J."/>
            <person name="Zhao F."/>
            <person name="Cao W."/>
        </authorList>
    </citation>
    <scope>NUCLEOTIDE SEQUENCE</scope>
    <source>
        <strain evidence="1">Dsil-2018</strain>
    </source>
</reference>
<protein>
    <submittedName>
        <fullName evidence="1">Uncharacterized protein</fullName>
    </submittedName>
</protein>
<keyword evidence="2" id="KW-1185">Reference proteome</keyword>
<comment type="caution">
    <text evidence="1">The sequence shown here is derived from an EMBL/GenBank/DDBJ whole genome shotgun (WGS) entry which is preliminary data.</text>
</comment>
<proteinExistence type="predicted"/>
<organism evidence="1 2">
    <name type="scientific">Dermacentor silvarum</name>
    <name type="common">Tick</name>
    <dbReference type="NCBI Taxonomy" id="543639"/>
    <lineage>
        <taxon>Eukaryota</taxon>
        <taxon>Metazoa</taxon>
        <taxon>Ecdysozoa</taxon>
        <taxon>Arthropoda</taxon>
        <taxon>Chelicerata</taxon>
        <taxon>Arachnida</taxon>
        <taxon>Acari</taxon>
        <taxon>Parasitiformes</taxon>
        <taxon>Ixodida</taxon>
        <taxon>Ixodoidea</taxon>
        <taxon>Ixodidae</taxon>
        <taxon>Rhipicephalinae</taxon>
        <taxon>Dermacentor</taxon>
    </lineage>
</organism>
<gene>
    <name evidence="1" type="ORF">HPB49_000364</name>
</gene>